<dbReference type="Pfam" id="PF08592">
    <property type="entry name" value="Anthrone_oxy"/>
    <property type="match status" value="1"/>
</dbReference>
<evidence type="ECO:0000313" key="2">
    <source>
        <dbReference type="EMBL" id="ADJ47187.1"/>
    </source>
</evidence>
<evidence type="ECO:0000313" key="3">
    <source>
        <dbReference type="Proteomes" id="UP000000328"/>
    </source>
</evidence>
<evidence type="ECO:0008006" key="4">
    <source>
        <dbReference type="Google" id="ProtNLM"/>
    </source>
</evidence>
<dbReference type="InterPro" id="IPR013901">
    <property type="entry name" value="Anthrone_oxy"/>
</dbReference>
<dbReference type="KEGG" id="amd:AMED_5427"/>
<feature type="transmembrane region" description="Helical" evidence="1">
    <location>
        <begin position="124"/>
        <end position="143"/>
    </location>
</feature>
<name>A0A0H3DA81_AMYMU</name>
<dbReference type="AlphaFoldDB" id="A0A0H3DA81"/>
<dbReference type="eggNOG" id="COG5500">
    <property type="taxonomic scope" value="Bacteria"/>
</dbReference>
<accession>A0A0H3DA81</accession>
<reference evidence="2 3" key="1">
    <citation type="journal article" date="2010" name="Cell Res.">
        <title>Complete genome sequence of the rifamycin SV-producing Amycolatopsis mediterranei U32 revealed its genetic characteristics in phylogeny and metabolism.</title>
        <authorList>
            <person name="Zhao W."/>
            <person name="Zhong Y."/>
            <person name="Yuan H."/>
            <person name="Wang J."/>
            <person name="Zheng H."/>
            <person name="Wang Y."/>
            <person name="Cen X."/>
            <person name="Xu F."/>
            <person name="Bai J."/>
            <person name="Han X."/>
            <person name="Lu G."/>
            <person name="Zhu Y."/>
            <person name="Shao Z."/>
            <person name="Yan H."/>
            <person name="Li C."/>
            <person name="Peng N."/>
            <person name="Zhang Z."/>
            <person name="Zhang Y."/>
            <person name="Lin W."/>
            <person name="Fan Y."/>
            <person name="Qin Z."/>
            <person name="Hu Y."/>
            <person name="Zhu B."/>
            <person name="Wang S."/>
            <person name="Ding X."/>
            <person name="Zhao G.P."/>
        </authorList>
    </citation>
    <scope>NUCLEOTIDE SEQUENCE [LARGE SCALE GENOMIC DNA]</scope>
    <source>
        <strain evidence="3">U-32</strain>
    </source>
</reference>
<dbReference type="HOGENOM" id="CLU_111152_1_2_11"/>
<dbReference type="Proteomes" id="UP000000328">
    <property type="component" value="Chromosome"/>
</dbReference>
<organism evidence="2 3">
    <name type="scientific">Amycolatopsis mediterranei (strain U-32)</name>
    <dbReference type="NCBI Taxonomy" id="749927"/>
    <lineage>
        <taxon>Bacteria</taxon>
        <taxon>Bacillati</taxon>
        <taxon>Actinomycetota</taxon>
        <taxon>Actinomycetes</taxon>
        <taxon>Pseudonocardiales</taxon>
        <taxon>Pseudonocardiaceae</taxon>
        <taxon>Amycolatopsis</taxon>
    </lineage>
</organism>
<proteinExistence type="predicted"/>
<keyword evidence="1" id="KW-1133">Transmembrane helix</keyword>
<keyword evidence="1" id="KW-0472">Membrane</keyword>
<dbReference type="EMBL" id="CP002000">
    <property type="protein sequence ID" value="ADJ47187.1"/>
    <property type="molecule type" value="Genomic_DNA"/>
</dbReference>
<gene>
    <name evidence="2" type="ordered locus">AMED_5427</name>
</gene>
<protein>
    <recommendedName>
        <fullName evidence="4">DUF1772 domain-containing protein</fullName>
    </recommendedName>
</protein>
<dbReference type="PATRIC" id="fig|749927.5.peg.5625"/>
<feature type="transmembrane region" description="Helical" evidence="1">
    <location>
        <begin position="7"/>
        <end position="31"/>
    </location>
</feature>
<feature type="transmembrane region" description="Helical" evidence="1">
    <location>
        <begin position="66"/>
        <end position="90"/>
    </location>
</feature>
<sequence>MVAVLEVLVLAGSGIAAGVLFCVALSVVPAFRGMEPEQYVAAHRLIGKNYDPVMPLTVLGTVVADAVLAIAGASVLFGLAAVLLLGVSAVSHLANVPINRSVKTLETVPSTWDDPRPRWRNWNLLRTGLAIAALLVNAIAVVATG</sequence>
<evidence type="ECO:0000256" key="1">
    <source>
        <dbReference type="SAM" id="Phobius"/>
    </source>
</evidence>
<keyword evidence="1" id="KW-0812">Transmembrane</keyword>
<dbReference type="OrthoDB" id="3854156at2"/>